<evidence type="ECO:0000256" key="1">
    <source>
        <dbReference type="SAM" id="MobiDB-lite"/>
    </source>
</evidence>
<sequence>MRRTATLLAAVLGTAAATAAASTGSLPFAQAFTDPAAWAASGSDQVDASLRRDGDALCLAFDFHGVSGFASMRRRLPIDYPANYAFSFHVRGNAPGNALQFKLVDAGGDNVWWVNRPDFAFTREPQALRYKKRQIDFAWGPTADKTLRHSEFVEFTVYAGTGGKGEACFDRPAFEALAAVPDTWPVPLASASSSRDRAMPSLALDEDPNSAWRSEQRDREPSFTLDLGTRREFGGLVLHWTGDAPATRYDVALSDDGRRWRNVRHVEAGDGGIDPLALPESEARYVRIAMHDGPGTGYGLATIEVEPLSFGASTNAFFGALAQRARRGLYPRGILGEQTYWTVLGTDGGHETGLLSEDGALEVARGGFSIEPFLLDEQGHLATWADARIMHALQDRYLPMPNVRWQMPGIELDTAVFVAGEPGDSRLLATYTVRNPGAQPRALTLALALQPFQVNPSVQFLNTPGGVSPIRSLAYAGRAVVVDGRARVYPRDAPERFVASAFDSGMIAERLAAPTRPSAPLAEAVDDASGLASGALLYRLELAAGASRTIVLAVPLDGRGTPPLEGIGNDEALAALRARVAAYWHDVLDRVGLRVPATAQPLADTLRTALAHILVSRDGAALRPGTRSYARSWIRDGAMMADALLRLGRDDAARAYLDWYAPYQFRSGKVPCCVDARGSDPVPENDSHGELVHLVAEVWRYTGDRRVVEAMWPHVDAAVKYMDALRASERSEANRAPERAANYGLMPASISHEGYSAKPMHSYWDDYWALAGYKVAVGLAAALERDADAARIARERDAFRADLHASIARAVAAHAIDYLPGCAELGDFDATSTTIALAPAGEQDALPQDLLRNTFERYWREFERRRDGDAWKDYTPYEWRTVGSFVRLGWRERAQQAIAFFMQGRRPPEWNQWAEVVGRDARESRFVGDMPHGWVASDFIRSVLDLFAYERYGDDALVLAAGVPEAWLDGDGVAIDGLHTPYGRLSYSLLRDGTRTRLRVERGDLRLPPGGLVFPLAGIDPLRMRLDGKAVRADHGELRIRSLPAELVIETRRPR</sequence>
<evidence type="ECO:0000313" key="4">
    <source>
        <dbReference type="EMBL" id="MBA8886482.1"/>
    </source>
</evidence>
<dbReference type="InterPro" id="IPR008928">
    <property type="entry name" value="6-hairpin_glycosidase_sf"/>
</dbReference>
<dbReference type="InterPro" id="IPR012341">
    <property type="entry name" value="6hp_glycosidase-like_sf"/>
</dbReference>
<dbReference type="PROSITE" id="PS50022">
    <property type="entry name" value="FA58C_3"/>
    <property type="match status" value="1"/>
</dbReference>
<dbReference type="Pfam" id="PF00754">
    <property type="entry name" value="F5_F8_type_C"/>
    <property type="match status" value="1"/>
</dbReference>
<feature type="signal peptide" evidence="2">
    <location>
        <begin position="1"/>
        <end position="19"/>
    </location>
</feature>
<name>A0A839EXK6_9GAMM</name>
<dbReference type="InterPro" id="IPR000421">
    <property type="entry name" value="FA58C"/>
</dbReference>
<accession>A0A839EXK6</accession>
<proteinExistence type="predicted"/>
<dbReference type="AlphaFoldDB" id="A0A839EXK6"/>
<dbReference type="RefSeq" id="WP_182529560.1">
    <property type="nucleotide sequence ID" value="NZ_JACGXL010000001.1"/>
</dbReference>
<feature type="chain" id="PRO_5032272675" description="F5/8 type C domain-containing protein" evidence="2">
    <location>
        <begin position="20"/>
        <end position="1055"/>
    </location>
</feature>
<dbReference type="SUPFAM" id="SSF49785">
    <property type="entry name" value="Galactose-binding domain-like"/>
    <property type="match status" value="2"/>
</dbReference>
<protein>
    <recommendedName>
        <fullName evidence="3">F5/8 type C domain-containing protein</fullName>
    </recommendedName>
</protein>
<evidence type="ECO:0000313" key="5">
    <source>
        <dbReference type="Proteomes" id="UP000550401"/>
    </source>
</evidence>
<feature type="region of interest" description="Disordered" evidence="1">
    <location>
        <begin position="190"/>
        <end position="221"/>
    </location>
</feature>
<organism evidence="4 5">
    <name type="scientific">Dokdonella fugitiva</name>
    <dbReference type="NCBI Taxonomy" id="328517"/>
    <lineage>
        <taxon>Bacteria</taxon>
        <taxon>Pseudomonadati</taxon>
        <taxon>Pseudomonadota</taxon>
        <taxon>Gammaproteobacteria</taxon>
        <taxon>Lysobacterales</taxon>
        <taxon>Rhodanobacteraceae</taxon>
        <taxon>Dokdonella</taxon>
    </lineage>
</organism>
<dbReference type="GO" id="GO:0005975">
    <property type="term" value="P:carbohydrate metabolic process"/>
    <property type="evidence" value="ECO:0007669"/>
    <property type="project" value="InterPro"/>
</dbReference>
<dbReference type="Gene3D" id="2.60.120.260">
    <property type="entry name" value="Galactose-binding domain-like"/>
    <property type="match status" value="1"/>
</dbReference>
<keyword evidence="5" id="KW-1185">Reference proteome</keyword>
<dbReference type="InterPro" id="IPR008979">
    <property type="entry name" value="Galactose-bd-like_sf"/>
</dbReference>
<dbReference type="Gene3D" id="1.50.10.10">
    <property type="match status" value="1"/>
</dbReference>
<dbReference type="EMBL" id="JACGXL010000001">
    <property type="protein sequence ID" value="MBA8886482.1"/>
    <property type="molecule type" value="Genomic_DNA"/>
</dbReference>
<gene>
    <name evidence="4" type="ORF">FHW12_000673</name>
</gene>
<keyword evidence="2" id="KW-0732">Signal</keyword>
<comment type="caution">
    <text evidence="4">The sequence shown here is derived from an EMBL/GenBank/DDBJ whole genome shotgun (WGS) entry which is preliminary data.</text>
</comment>
<reference evidence="4 5" key="1">
    <citation type="submission" date="2020-07" db="EMBL/GenBank/DDBJ databases">
        <title>Genomic Encyclopedia of Type Strains, Phase IV (KMG-V): Genome sequencing to study the core and pangenomes of soil and plant-associated prokaryotes.</title>
        <authorList>
            <person name="Whitman W."/>
        </authorList>
    </citation>
    <scope>NUCLEOTIDE SEQUENCE [LARGE SCALE GENOMIC DNA]</scope>
    <source>
        <strain evidence="4 5">RH2WT43</strain>
    </source>
</reference>
<evidence type="ECO:0000259" key="3">
    <source>
        <dbReference type="PROSITE" id="PS50022"/>
    </source>
</evidence>
<feature type="domain" description="F5/8 type C" evidence="3">
    <location>
        <begin position="168"/>
        <end position="310"/>
    </location>
</feature>
<evidence type="ECO:0000256" key="2">
    <source>
        <dbReference type="SAM" id="SignalP"/>
    </source>
</evidence>
<dbReference type="SUPFAM" id="SSF48208">
    <property type="entry name" value="Six-hairpin glycosidases"/>
    <property type="match status" value="1"/>
</dbReference>
<dbReference type="Proteomes" id="UP000550401">
    <property type="component" value="Unassembled WGS sequence"/>
</dbReference>